<dbReference type="PROSITE" id="PS50240">
    <property type="entry name" value="TRYPSIN_DOM"/>
    <property type="match status" value="1"/>
</dbReference>
<evidence type="ECO:0000256" key="2">
    <source>
        <dbReference type="SAM" id="Phobius"/>
    </source>
</evidence>
<dbReference type="InterPro" id="IPR001254">
    <property type="entry name" value="Trypsin_dom"/>
</dbReference>
<accession>A0A4X2M4U3</accession>
<keyword evidence="2" id="KW-0472">Membrane</keyword>
<dbReference type="OMA" id="TDTAMQF"/>
<dbReference type="GO" id="GO:0004252">
    <property type="term" value="F:serine-type endopeptidase activity"/>
    <property type="evidence" value="ECO:0007669"/>
    <property type="project" value="InterPro"/>
</dbReference>
<reference evidence="6" key="1">
    <citation type="submission" date="2018-12" db="EMBL/GenBank/DDBJ databases">
        <authorList>
            <person name="Yazar S."/>
        </authorList>
    </citation>
    <scope>NUCLEOTIDE SEQUENCE [LARGE SCALE GENOMIC DNA]</scope>
</reference>
<evidence type="ECO:0000313" key="5">
    <source>
        <dbReference type="Ensembl" id="ENSVURP00010032794.1"/>
    </source>
</evidence>
<dbReference type="Pfam" id="PF00089">
    <property type="entry name" value="Trypsin"/>
    <property type="match status" value="1"/>
</dbReference>
<keyword evidence="1" id="KW-1015">Disulfide bond</keyword>
<dbReference type="GO" id="GO:0006508">
    <property type="term" value="P:proteolysis"/>
    <property type="evidence" value="ECO:0007669"/>
    <property type="project" value="InterPro"/>
</dbReference>
<evidence type="ECO:0000259" key="4">
    <source>
        <dbReference type="PROSITE" id="PS50240"/>
    </source>
</evidence>
<dbReference type="Gene3D" id="2.40.10.10">
    <property type="entry name" value="Trypsin-like serine proteases"/>
    <property type="match status" value="1"/>
</dbReference>
<evidence type="ECO:0000256" key="1">
    <source>
        <dbReference type="ARBA" id="ARBA00023157"/>
    </source>
</evidence>
<dbReference type="PANTHER" id="PTHR24250">
    <property type="entry name" value="CHYMOTRYPSIN-RELATED"/>
    <property type="match status" value="1"/>
</dbReference>
<dbReference type="SMART" id="SM00020">
    <property type="entry name" value="Tryp_SPc"/>
    <property type="match status" value="1"/>
</dbReference>
<protein>
    <recommendedName>
        <fullName evidence="4">Peptidase S1 domain-containing protein</fullName>
    </recommendedName>
</protein>
<keyword evidence="3" id="KW-0732">Signal</keyword>
<feature type="transmembrane region" description="Helical" evidence="2">
    <location>
        <begin position="53"/>
        <end position="75"/>
    </location>
</feature>
<reference evidence="5" key="3">
    <citation type="submission" date="2025-09" db="UniProtKB">
        <authorList>
            <consortium name="Ensembl"/>
        </authorList>
    </citation>
    <scope>IDENTIFICATION</scope>
</reference>
<name>A0A4X2M4U3_VOMUR</name>
<reference evidence="5" key="2">
    <citation type="submission" date="2025-08" db="UniProtKB">
        <authorList>
            <consortium name="Ensembl"/>
        </authorList>
    </citation>
    <scope>IDENTIFICATION</scope>
</reference>
<sequence>MISQRKAFSLAYLSLAGCLVQSSFISAFLPNNDDDDLATVDTFPWVVSLQDSWYTHLTFGCILNEFWILSIASCFQNRKKVLALVGITDMNARRRTQPEHPISAILRHKGFNDMTLENNLALLKTYTAIEFNDQVQPICLPGRRPAPGILENCWVSGWIHIVAVNAFILIKGVCWKWVWLARSPQPWGTAHYRSREENNGDLGNPAMFQAKESSLWVLRGILNKGGMSRIGPFLYAKLSYHSDWISKRIMKDHIDLCPIFRWQSTPFPAVRSKLQNITLVKPLQAFSFPPPPQEDLSKMQKGQARAGVCTYELNSG</sequence>
<dbReference type="Ensembl" id="ENSVURT00010037326.1">
    <property type="protein sequence ID" value="ENSVURP00010032794.1"/>
    <property type="gene ID" value="ENSVURG00010025008.1"/>
</dbReference>
<proteinExistence type="predicted"/>
<dbReference type="AlphaFoldDB" id="A0A4X2M4U3"/>
<keyword evidence="2" id="KW-1133">Transmembrane helix</keyword>
<feature type="domain" description="Peptidase S1" evidence="4">
    <location>
        <begin position="19"/>
        <end position="250"/>
    </location>
</feature>
<dbReference type="PANTHER" id="PTHR24250:SF45">
    <property type="entry name" value="INACTIVE SERINE PROTEASE 54"/>
    <property type="match status" value="1"/>
</dbReference>
<feature type="chain" id="PRO_5021376015" description="Peptidase S1 domain-containing protein" evidence="3">
    <location>
        <begin position="23"/>
        <end position="316"/>
    </location>
</feature>
<feature type="signal peptide" evidence="3">
    <location>
        <begin position="1"/>
        <end position="22"/>
    </location>
</feature>
<organism evidence="5 6">
    <name type="scientific">Vombatus ursinus</name>
    <name type="common">Common wombat</name>
    <dbReference type="NCBI Taxonomy" id="29139"/>
    <lineage>
        <taxon>Eukaryota</taxon>
        <taxon>Metazoa</taxon>
        <taxon>Chordata</taxon>
        <taxon>Craniata</taxon>
        <taxon>Vertebrata</taxon>
        <taxon>Euteleostomi</taxon>
        <taxon>Mammalia</taxon>
        <taxon>Metatheria</taxon>
        <taxon>Diprotodontia</taxon>
        <taxon>Vombatidae</taxon>
        <taxon>Vombatus</taxon>
    </lineage>
</organism>
<dbReference type="GeneTree" id="ENSGT01020000230389"/>
<dbReference type="STRING" id="29139.ENSVURP00010032794"/>
<evidence type="ECO:0000256" key="3">
    <source>
        <dbReference type="SAM" id="SignalP"/>
    </source>
</evidence>
<dbReference type="InterPro" id="IPR043504">
    <property type="entry name" value="Peptidase_S1_PA_chymotrypsin"/>
</dbReference>
<dbReference type="InterPro" id="IPR009003">
    <property type="entry name" value="Peptidase_S1_PA"/>
</dbReference>
<evidence type="ECO:0000313" key="6">
    <source>
        <dbReference type="Proteomes" id="UP000314987"/>
    </source>
</evidence>
<keyword evidence="6" id="KW-1185">Reference proteome</keyword>
<dbReference type="Proteomes" id="UP000314987">
    <property type="component" value="Unassembled WGS sequence"/>
</dbReference>
<keyword evidence="2" id="KW-0812">Transmembrane</keyword>
<dbReference type="PROSITE" id="PS51257">
    <property type="entry name" value="PROKAR_LIPOPROTEIN"/>
    <property type="match status" value="1"/>
</dbReference>
<dbReference type="SUPFAM" id="SSF50494">
    <property type="entry name" value="Trypsin-like serine proteases"/>
    <property type="match status" value="1"/>
</dbReference>